<evidence type="ECO:0000313" key="3">
    <source>
        <dbReference type="Proteomes" id="UP000265520"/>
    </source>
</evidence>
<dbReference type="AlphaFoldDB" id="A0A392SEG3"/>
<sequence>MRLAPKGCCASRPRPGFEAVEPLPAAPRAG</sequence>
<reference evidence="2 3" key="1">
    <citation type="journal article" date="2018" name="Front. Plant Sci.">
        <title>Red Clover (Trifolium pratense) and Zigzag Clover (T. medium) - A Picture of Genomic Similarities and Differences.</title>
        <authorList>
            <person name="Dluhosova J."/>
            <person name="Istvanek J."/>
            <person name="Nedelnik J."/>
            <person name="Repkova J."/>
        </authorList>
    </citation>
    <scope>NUCLEOTIDE SEQUENCE [LARGE SCALE GENOMIC DNA]</scope>
    <source>
        <strain evidence="3">cv. 10/8</strain>
        <tissue evidence="2">Leaf</tissue>
    </source>
</reference>
<dbReference type="EMBL" id="LXQA010359668">
    <property type="protein sequence ID" value="MCI46584.1"/>
    <property type="molecule type" value="Genomic_DNA"/>
</dbReference>
<dbReference type="Proteomes" id="UP000265520">
    <property type="component" value="Unassembled WGS sequence"/>
</dbReference>
<name>A0A392SEG3_9FABA</name>
<keyword evidence="3" id="KW-1185">Reference proteome</keyword>
<proteinExistence type="predicted"/>
<feature type="region of interest" description="Disordered" evidence="1">
    <location>
        <begin position="1"/>
        <end position="30"/>
    </location>
</feature>
<evidence type="ECO:0000256" key="1">
    <source>
        <dbReference type="SAM" id="MobiDB-lite"/>
    </source>
</evidence>
<organism evidence="2 3">
    <name type="scientific">Trifolium medium</name>
    <dbReference type="NCBI Taxonomy" id="97028"/>
    <lineage>
        <taxon>Eukaryota</taxon>
        <taxon>Viridiplantae</taxon>
        <taxon>Streptophyta</taxon>
        <taxon>Embryophyta</taxon>
        <taxon>Tracheophyta</taxon>
        <taxon>Spermatophyta</taxon>
        <taxon>Magnoliopsida</taxon>
        <taxon>eudicotyledons</taxon>
        <taxon>Gunneridae</taxon>
        <taxon>Pentapetalae</taxon>
        <taxon>rosids</taxon>
        <taxon>fabids</taxon>
        <taxon>Fabales</taxon>
        <taxon>Fabaceae</taxon>
        <taxon>Papilionoideae</taxon>
        <taxon>50 kb inversion clade</taxon>
        <taxon>NPAAA clade</taxon>
        <taxon>Hologalegina</taxon>
        <taxon>IRL clade</taxon>
        <taxon>Trifolieae</taxon>
        <taxon>Trifolium</taxon>
    </lineage>
</organism>
<comment type="caution">
    <text evidence="2">The sequence shown here is derived from an EMBL/GenBank/DDBJ whole genome shotgun (WGS) entry which is preliminary data.</text>
</comment>
<evidence type="ECO:0000313" key="2">
    <source>
        <dbReference type="EMBL" id="MCI46584.1"/>
    </source>
</evidence>
<accession>A0A392SEG3</accession>
<protein>
    <submittedName>
        <fullName evidence="2">Uncharacterized protein</fullName>
    </submittedName>
</protein>